<gene>
    <name evidence="1" type="ORF">SAMN05421835_12412</name>
</gene>
<evidence type="ECO:0000313" key="2">
    <source>
        <dbReference type="Proteomes" id="UP000199025"/>
    </source>
</evidence>
<dbReference type="Proteomes" id="UP000199025">
    <property type="component" value="Unassembled WGS sequence"/>
</dbReference>
<dbReference type="EMBL" id="FORP01000024">
    <property type="protein sequence ID" value="SFK55615.1"/>
    <property type="molecule type" value="Genomic_DNA"/>
</dbReference>
<organism evidence="1 2">
    <name type="scientific">Amycolatopsis sacchari</name>
    <dbReference type="NCBI Taxonomy" id="115433"/>
    <lineage>
        <taxon>Bacteria</taxon>
        <taxon>Bacillati</taxon>
        <taxon>Actinomycetota</taxon>
        <taxon>Actinomycetes</taxon>
        <taxon>Pseudonocardiales</taxon>
        <taxon>Pseudonocardiaceae</taxon>
        <taxon>Amycolatopsis</taxon>
    </lineage>
</organism>
<sequence length="482" mass="52728">MGRDGRAGDSNTALRALLDEAGMSNAALARAVVTAGAEEGVHVGTNTTSVKRMLDGSQPRWPVPRLVAKVLSRHLHREISVTECGFADRTPASDDRYDGLQCSGTLDGTVRTVVELSGRDMDRRKFLLGSAFTAAAFSEPALFALTVPPTENTARVAGKRIGMPDVEIITENIAHLRRLDHRYSSGRVREQIVQLLHREASTVMHGSYSEKTGKALLGAVAQASWLAGSMAADVGRHSLAQRYYIQTLNLAMSAGDRLYAANVLSHMSRLTVQIGHGAITDHDRLRHARQAIALARAGHSVTDGKATPVLSALLHAVEARGHALLGEANATRTAVLQAERCYERARADDEPTWLAFYTEAELAADLGRCLRDVGEPEQGTRLISQAMDTYEPWRVRSRCFVQTDLATAHLVGRDYEHAAALGRDAVRTAAQVSSTRTLDRLRTLQRQVRPLRASSRHLGELDERITDLLTRNRARRDEDSTT</sequence>
<dbReference type="AlphaFoldDB" id="A0A1I4AGL3"/>
<name>A0A1I4AGL3_9PSEU</name>
<protein>
    <recommendedName>
        <fullName evidence="3">Transcriptional regulator</fullName>
    </recommendedName>
</protein>
<dbReference type="RefSeq" id="WP_091514142.1">
    <property type="nucleotide sequence ID" value="NZ_CBDQZW010000024.1"/>
</dbReference>
<keyword evidence="2" id="KW-1185">Reference proteome</keyword>
<reference evidence="1 2" key="1">
    <citation type="submission" date="2016-10" db="EMBL/GenBank/DDBJ databases">
        <authorList>
            <person name="de Groot N.N."/>
        </authorList>
    </citation>
    <scope>NUCLEOTIDE SEQUENCE [LARGE SCALE GENOMIC DNA]</scope>
    <source>
        <strain evidence="1 2">DSM 44468</strain>
    </source>
</reference>
<evidence type="ECO:0000313" key="1">
    <source>
        <dbReference type="EMBL" id="SFK55615.1"/>
    </source>
</evidence>
<dbReference type="OrthoDB" id="3213425at2"/>
<dbReference type="STRING" id="115433.SAMN05421835_12412"/>
<evidence type="ECO:0008006" key="3">
    <source>
        <dbReference type="Google" id="ProtNLM"/>
    </source>
</evidence>
<accession>A0A1I4AGL3</accession>
<proteinExistence type="predicted"/>